<dbReference type="OrthoDB" id="109251at2157"/>
<reference evidence="1 2" key="1">
    <citation type="journal article" date="2019" name="Nat. Commun.">
        <title>A new type of DNA phosphorothioation-based antiviral system in archaea.</title>
        <authorList>
            <person name="Xiong L."/>
            <person name="Liu S."/>
            <person name="Chen S."/>
            <person name="Xiao Y."/>
            <person name="Zhu B."/>
            <person name="Gao Y."/>
            <person name="Zhang Y."/>
            <person name="Chen B."/>
            <person name="Luo J."/>
            <person name="Deng Z."/>
            <person name="Chen X."/>
            <person name="Wang L."/>
            <person name="Chen S."/>
        </authorList>
    </citation>
    <scope>NUCLEOTIDE SEQUENCE [LARGE SCALE GENOMIC DNA]</scope>
    <source>
        <strain evidence="1 2">CBA1105</strain>
    </source>
</reference>
<dbReference type="RefSeq" id="WP_049994533.1">
    <property type="nucleotide sequence ID" value="NZ_CP031310.1"/>
</dbReference>
<dbReference type="InterPro" id="IPR055927">
    <property type="entry name" value="DUF7504"/>
</dbReference>
<dbReference type="Proteomes" id="UP000296706">
    <property type="component" value="Chromosome"/>
</dbReference>
<dbReference type="AlphaFoldDB" id="A0A4D6HGE2"/>
<proteinExistence type="predicted"/>
<evidence type="ECO:0000313" key="2">
    <source>
        <dbReference type="Proteomes" id="UP000296706"/>
    </source>
</evidence>
<organism evidence="1 2">
    <name type="scientific">Halapricum salinum</name>
    <dbReference type="NCBI Taxonomy" id="1457250"/>
    <lineage>
        <taxon>Archaea</taxon>
        <taxon>Methanobacteriati</taxon>
        <taxon>Methanobacteriota</taxon>
        <taxon>Stenosarchaea group</taxon>
        <taxon>Halobacteria</taxon>
        <taxon>Halobacteriales</taxon>
        <taxon>Haloarculaceae</taxon>
        <taxon>Halapricum</taxon>
    </lineage>
</organism>
<evidence type="ECO:0008006" key="3">
    <source>
        <dbReference type="Google" id="ProtNLM"/>
    </source>
</evidence>
<dbReference type="Pfam" id="PF24336">
    <property type="entry name" value="DUF7504"/>
    <property type="match status" value="1"/>
</dbReference>
<name>A0A4D6HGE2_9EURY</name>
<accession>A0A4D6HGE2</accession>
<sequence length="188" mass="19567">MTGGAETGGDEPTVPSRVLLVSGYRASASTAARSIVDHCDGTPASAVGVVLGDSTAPWTEAFESSGVQTIAIDVDTCTRSTTVSSNSGESERADSTPASLSAIGTRVLEALEGQGTPVVLWIDSLSVLLAHFERERVFRFVHVAGELAARCGGTCYLPVSTGRHDPETIEIFGTICDVIRLDDPDALV</sequence>
<protein>
    <recommendedName>
        <fullName evidence="3">Recombinase RecA</fullName>
    </recommendedName>
</protein>
<dbReference type="EMBL" id="CP031310">
    <property type="protein sequence ID" value="QCC51857.1"/>
    <property type="molecule type" value="Genomic_DNA"/>
</dbReference>
<dbReference type="KEGG" id="hsn:DV733_11710"/>
<dbReference type="GeneID" id="39848538"/>
<evidence type="ECO:0000313" key="1">
    <source>
        <dbReference type="EMBL" id="QCC51857.1"/>
    </source>
</evidence>
<dbReference type="STRING" id="1457250.GCA_000755225_00547"/>
<keyword evidence="2" id="KW-1185">Reference proteome</keyword>
<gene>
    <name evidence="1" type="ORF">DV733_11710</name>
</gene>